<keyword evidence="10" id="KW-0921">Nickel transport</keyword>
<dbReference type="InterPro" id="IPR017871">
    <property type="entry name" value="ABC_transporter-like_CS"/>
</dbReference>
<dbReference type="PANTHER" id="PTHR43297:SF13">
    <property type="entry name" value="NICKEL ABC TRANSPORTER, ATP-BINDING PROTEIN"/>
    <property type="match status" value="1"/>
</dbReference>
<feature type="domain" description="ABC transporter" evidence="16">
    <location>
        <begin position="289"/>
        <end position="515"/>
    </location>
</feature>
<evidence type="ECO:0000256" key="9">
    <source>
        <dbReference type="ARBA" id="ARBA00023065"/>
    </source>
</evidence>
<dbReference type="Pfam" id="PF00005">
    <property type="entry name" value="ABC_tran"/>
    <property type="match status" value="2"/>
</dbReference>
<evidence type="ECO:0000313" key="17">
    <source>
        <dbReference type="EMBL" id="GAA0213932.1"/>
    </source>
</evidence>
<keyword evidence="3" id="KW-0813">Transport</keyword>
<comment type="catalytic activity">
    <reaction evidence="15">
        <text>Ni(2+)(out) + ATP + H2O = Ni(2+)(in) + ADP + phosphate + H(+)</text>
        <dbReference type="Rhea" id="RHEA:15557"/>
        <dbReference type="ChEBI" id="CHEBI:15377"/>
        <dbReference type="ChEBI" id="CHEBI:15378"/>
        <dbReference type="ChEBI" id="CHEBI:30616"/>
        <dbReference type="ChEBI" id="CHEBI:43474"/>
        <dbReference type="ChEBI" id="CHEBI:49786"/>
        <dbReference type="ChEBI" id="CHEBI:456216"/>
        <dbReference type="EC" id="7.2.2.11"/>
    </reaction>
    <physiologicalReaction direction="left-to-right" evidence="15">
        <dbReference type="Rhea" id="RHEA:15558"/>
    </physiologicalReaction>
</comment>
<protein>
    <recommendedName>
        <fullName evidence="14">Nickel import system ATP-binding protein NikD</fullName>
        <ecNumber evidence="13">7.2.2.11</ecNumber>
    </recommendedName>
</protein>
<evidence type="ECO:0000256" key="10">
    <source>
        <dbReference type="ARBA" id="ARBA00023112"/>
    </source>
</evidence>
<dbReference type="InterPro" id="IPR027417">
    <property type="entry name" value="P-loop_NTPase"/>
</dbReference>
<sequence length="515" mass="55952">MTMMQQKGFVVHDLTVRYKGGTASSAALDHVSAALPAGGVTAIIGESGSGKSTLGRALFSALPADAETAGRVFYDGVDVTALGSRELRTRYWGKRWGIVPQLPRAALSPVHRIARQMADVRRGAGRSAWTAAQYEALLARFGFDDPARVLASYPYELSGGMLQRVLCAMADVGEPEWILADEPSKGLDPAVRQMVADNLKFLAARADASLLLITHDIPLARQLAAYVVVMQEGRIVEQGTNVWEHPSHPYTLAYFAAQPELLAAKKNADTVPVRVGEPSAAARHTSAVLTAEGVTKFMRDRATGQMMRILDGCTLSVAEGRAVGLEGKSGAGKSTLVRALLGLIRPDGGTVQWNGRDLWTLARADMRSFRRRVQLVAQNPEQAFDPRLTIGASLAEVFAIHPALCAEGRTVRERIADGLAAVELTERVLARQPHELSGGELQRAAIARALSTEPQILLLDEPTTMLDVSIQAQIMELLMRLREERQLGMLLISHDRPLLRYFADEIYVLEVGKVL</sequence>
<evidence type="ECO:0000256" key="7">
    <source>
        <dbReference type="ARBA" id="ARBA00022840"/>
    </source>
</evidence>
<evidence type="ECO:0000256" key="12">
    <source>
        <dbReference type="ARBA" id="ARBA00038669"/>
    </source>
</evidence>
<evidence type="ECO:0000256" key="15">
    <source>
        <dbReference type="ARBA" id="ARBA00048610"/>
    </source>
</evidence>
<comment type="caution">
    <text evidence="17">The sequence shown here is derived from an EMBL/GenBank/DDBJ whole genome shotgun (WGS) entry which is preliminary data.</text>
</comment>
<evidence type="ECO:0000313" key="18">
    <source>
        <dbReference type="Proteomes" id="UP001500399"/>
    </source>
</evidence>
<evidence type="ECO:0000256" key="3">
    <source>
        <dbReference type="ARBA" id="ARBA00022448"/>
    </source>
</evidence>
<dbReference type="RefSeq" id="WP_304987380.1">
    <property type="nucleotide sequence ID" value="NZ_BAAACR010000012.1"/>
</dbReference>
<keyword evidence="18" id="KW-1185">Reference proteome</keyword>
<comment type="similarity">
    <text evidence="2">Belongs to the ABC transporter superfamily.</text>
</comment>
<dbReference type="PROSITE" id="PS50893">
    <property type="entry name" value="ABC_TRANSPORTER_2"/>
    <property type="match status" value="2"/>
</dbReference>
<reference evidence="18" key="1">
    <citation type="journal article" date="2019" name="Int. J. Syst. Evol. Microbiol.">
        <title>The Global Catalogue of Microorganisms (GCM) 10K type strain sequencing project: providing services to taxonomists for standard genome sequencing and annotation.</title>
        <authorList>
            <consortium name="The Broad Institute Genomics Platform"/>
            <consortium name="The Broad Institute Genome Sequencing Center for Infectious Disease"/>
            <person name="Wu L."/>
            <person name="Ma J."/>
        </authorList>
    </citation>
    <scope>NUCLEOTIDE SEQUENCE [LARGE SCALE GENOMIC DNA]</scope>
    <source>
        <strain evidence="18">JCM 8542</strain>
    </source>
</reference>
<dbReference type="Proteomes" id="UP001500399">
    <property type="component" value="Unassembled WGS sequence"/>
</dbReference>
<keyword evidence="5" id="KW-0533">Nickel</keyword>
<evidence type="ECO:0000256" key="1">
    <source>
        <dbReference type="ARBA" id="ARBA00004202"/>
    </source>
</evidence>
<dbReference type="Gene3D" id="3.40.50.300">
    <property type="entry name" value="P-loop containing nucleotide triphosphate hydrolases"/>
    <property type="match status" value="2"/>
</dbReference>
<evidence type="ECO:0000256" key="11">
    <source>
        <dbReference type="ARBA" id="ARBA00023136"/>
    </source>
</evidence>
<keyword evidence="8" id="KW-1278">Translocase</keyword>
<evidence type="ECO:0000256" key="13">
    <source>
        <dbReference type="ARBA" id="ARBA00039098"/>
    </source>
</evidence>
<name>A0ABP3CS93_9FIRM</name>
<evidence type="ECO:0000256" key="8">
    <source>
        <dbReference type="ARBA" id="ARBA00022967"/>
    </source>
</evidence>
<evidence type="ECO:0000256" key="5">
    <source>
        <dbReference type="ARBA" id="ARBA00022596"/>
    </source>
</evidence>
<dbReference type="EMBL" id="BAAACR010000012">
    <property type="protein sequence ID" value="GAA0213932.1"/>
    <property type="molecule type" value="Genomic_DNA"/>
</dbReference>
<feature type="domain" description="ABC transporter" evidence="16">
    <location>
        <begin position="11"/>
        <end position="257"/>
    </location>
</feature>
<dbReference type="SUPFAM" id="SSF52540">
    <property type="entry name" value="P-loop containing nucleoside triphosphate hydrolases"/>
    <property type="match status" value="2"/>
</dbReference>
<dbReference type="SMART" id="SM00382">
    <property type="entry name" value="AAA"/>
    <property type="match status" value="2"/>
</dbReference>
<evidence type="ECO:0000256" key="6">
    <source>
        <dbReference type="ARBA" id="ARBA00022741"/>
    </source>
</evidence>
<dbReference type="CDD" id="cd03257">
    <property type="entry name" value="ABC_NikE_OppD_transporters"/>
    <property type="match status" value="2"/>
</dbReference>
<evidence type="ECO:0000256" key="2">
    <source>
        <dbReference type="ARBA" id="ARBA00005417"/>
    </source>
</evidence>
<keyword evidence="7 17" id="KW-0067">ATP-binding</keyword>
<comment type="subunit">
    <text evidence="12">The complex is composed of two ATP-binding proteins (NikD and NikE), two transmembrane proteins (NikB and NikC) and a solute-binding protein (NikA).</text>
</comment>
<keyword evidence="4" id="KW-1003">Cell membrane</keyword>
<evidence type="ECO:0000256" key="14">
    <source>
        <dbReference type="ARBA" id="ARBA00044143"/>
    </source>
</evidence>
<comment type="subcellular location">
    <subcellularLocation>
        <location evidence="1">Cell membrane</location>
        <topology evidence="1">Peripheral membrane protein</topology>
    </subcellularLocation>
</comment>
<keyword evidence="11" id="KW-0472">Membrane</keyword>
<keyword evidence="9" id="KW-0406">Ion transport</keyword>
<dbReference type="EC" id="7.2.2.11" evidence="13"/>
<evidence type="ECO:0000259" key="16">
    <source>
        <dbReference type="PROSITE" id="PS50893"/>
    </source>
</evidence>
<gene>
    <name evidence="17" type="ORF">GCM10008919_16480</name>
</gene>
<dbReference type="GO" id="GO:0005524">
    <property type="term" value="F:ATP binding"/>
    <property type="evidence" value="ECO:0007669"/>
    <property type="project" value="UniProtKB-KW"/>
</dbReference>
<dbReference type="InterPro" id="IPR050388">
    <property type="entry name" value="ABC_Ni/Peptide_Import"/>
</dbReference>
<dbReference type="PROSITE" id="PS00211">
    <property type="entry name" value="ABC_TRANSPORTER_1"/>
    <property type="match status" value="1"/>
</dbReference>
<keyword evidence="6" id="KW-0547">Nucleotide-binding</keyword>
<evidence type="ECO:0000256" key="4">
    <source>
        <dbReference type="ARBA" id="ARBA00022475"/>
    </source>
</evidence>
<dbReference type="InterPro" id="IPR003439">
    <property type="entry name" value="ABC_transporter-like_ATP-bd"/>
</dbReference>
<accession>A0ABP3CS93</accession>
<dbReference type="PANTHER" id="PTHR43297">
    <property type="entry name" value="OLIGOPEPTIDE TRANSPORT ATP-BINDING PROTEIN APPD"/>
    <property type="match status" value="1"/>
</dbReference>
<proteinExistence type="inferred from homology"/>
<organism evidence="17 18">
    <name type="scientific">Selenomonas dianae</name>
    <dbReference type="NCBI Taxonomy" id="135079"/>
    <lineage>
        <taxon>Bacteria</taxon>
        <taxon>Bacillati</taxon>
        <taxon>Bacillota</taxon>
        <taxon>Negativicutes</taxon>
        <taxon>Selenomonadales</taxon>
        <taxon>Selenomonadaceae</taxon>
        <taxon>Selenomonas</taxon>
    </lineage>
</organism>
<dbReference type="InterPro" id="IPR003593">
    <property type="entry name" value="AAA+_ATPase"/>
</dbReference>